<dbReference type="Proteomes" id="UP001140234">
    <property type="component" value="Unassembled WGS sequence"/>
</dbReference>
<organism evidence="1 2">
    <name type="scientific">Coemansia nantahalensis</name>
    <dbReference type="NCBI Taxonomy" id="2789366"/>
    <lineage>
        <taxon>Eukaryota</taxon>
        <taxon>Fungi</taxon>
        <taxon>Fungi incertae sedis</taxon>
        <taxon>Zoopagomycota</taxon>
        <taxon>Kickxellomycotina</taxon>
        <taxon>Kickxellomycetes</taxon>
        <taxon>Kickxellales</taxon>
        <taxon>Kickxellaceae</taxon>
        <taxon>Coemansia</taxon>
    </lineage>
</organism>
<evidence type="ECO:0000313" key="1">
    <source>
        <dbReference type="EMBL" id="KAJ2774513.1"/>
    </source>
</evidence>
<comment type="caution">
    <text evidence="1">The sequence shown here is derived from an EMBL/GenBank/DDBJ whole genome shotgun (WGS) entry which is preliminary data.</text>
</comment>
<gene>
    <name evidence="1" type="primary">IAH1_3</name>
    <name evidence="1" type="ORF">IWQ57_000786</name>
</gene>
<dbReference type="EMBL" id="JANBUJ010000093">
    <property type="protein sequence ID" value="KAJ2774513.1"/>
    <property type="molecule type" value="Genomic_DNA"/>
</dbReference>
<evidence type="ECO:0000313" key="2">
    <source>
        <dbReference type="Proteomes" id="UP001140234"/>
    </source>
</evidence>
<sequence length="271" mass="30068">MPGGATHPYDLIVLVGDSLTQHGWDVGKHGWAAQLSRDYVRTMDVVNRGFSGYTSRWSRLVLPRVMPHYAGAQDSGDRVPKLQLVVLFFGANDAMFPGYKHHVPLDEFKDNLRAMVDAVRSPASELHSPDARFLLVTPPAFGDKQYLAFDDPGKGRRTELDRDNAGAKTYATAVCEVAAQLQVPCVDLWTAMEAAVEAKRAQGQASECDGYDEFLWDGLHLNDNGNDLLYGLVKEAIKDNYPDIYPDTMPFVVPGFRDFADADELAQMLDK</sequence>
<accession>A0ACC1K6D5</accession>
<keyword evidence="2" id="KW-1185">Reference proteome</keyword>
<protein>
    <submittedName>
        <fullName evidence="1">Isoamyl acetate-hydrolyzing esterase</fullName>
    </submittedName>
</protein>
<name>A0ACC1K6D5_9FUNG</name>
<proteinExistence type="predicted"/>
<reference evidence="1" key="1">
    <citation type="submission" date="2022-07" db="EMBL/GenBank/DDBJ databases">
        <title>Phylogenomic reconstructions and comparative analyses of Kickxellomycotina fungi.</title>
        <authorList>
            <person name="Reynolds N.K."/>
            <person name="Stajich J.E."/>
            <person name="Barry K."/>
            <person name="Grigoriev I.V."/>
            <person name="Crous P."/>
            <person name="Smith M.E."/>
        </authorList>
    </citation>
    <scope>NUCLEOTIDE SEQUENCE</scope>
    <source>
        <strain evidence="1">CBS 109366</strain>
    </source>
</reference>